<name>A0A7Y7IU43_9PROT</name>
<protein>
    <submittedName>
        <fullName evidence="1">Uncharacterized protein</fullName>
    </submittedName>
</protein>
<dbReference type="Proteomes" id="UP000534870">
    <property type="component" value="Unassembled WGS sequence"/>
</dbReference>
<dbReference type="RefSeq" id="WP_176638907.1">
    <property type="nucleotide sequence ID" value="NZ_JABXXP010000018.1"/>
</dbReference>
<proteinExistence type="predicted"/>
<comment type="caution">
    <text evidence="1">The sequence shown here is derived from an EMBL/GenBank/DDBJ whole genome shotgun (WGS) entry which is preliminary data.</text>
</comment>
<gene>
    <name evidence="1" type="ORF">HUK84_02995</name>
</gene>
<sequence length="121" mass="13797">MSENLLWDNALEGFGGASARSLFFRSGINKEHISSTEKKRRFHDFLVYGFKRGKIVEFDEINNIPIFSGKSPDDVVAKILKDWPQKNTMESLDDGGEFYLYFIQLNGFAELIEGTRVEPLG</sequence>
<dbReference type="AlphaFoldDB" id="A0A7Y7IU43"/>
<evidence type="ECO:0000313" key="2">
    <source>
        <dbReference type="Proteomes" id="UP000534870"/>
    </source>
</evidence>
<evidence type="ECO:0000313" key="1">
    <source>
        <dbReference type="EMBL" id="NVN10123.1"/>
    </source>
</evidence>
<dbReference type="EMBL" id="JABXXP010000018">
    <property type="protein sequence ID" value="NVN10123.1"/>
    <property type="molecule type" value="Genomic_DNA"/>
</dbReference>
<organism evidence="1 2">
    <name type="scientific">Nguyenibacter vanlangensis</name>
    <dbReference type="NCBI Taxonomy" id="1216886"/>
    <lineage>
        <taxon>Bacteria</taxon>
        <taxon>Pseudomonadati</taxon>
        <taxon>Pseudomonadota</taxon>
        <taxon>Alphaproteobacteria</taxon>
        <taxon>Acetobacterales</taxon>
        <taxon>Acetobacteraceae</taxon>
        <taxon>Nguyenibacter</taxon>
    </lineage>
</organism>
<accession>A0A7Y7IU43</accession>
<reference evidence="1 2" key="1">
    <citation type="submission" date="2020-06" db="EMBL/GenBank/DDBJ databases">
        <title>Description of novel acetic acid bacteria.</title>
        <authorList>
            <person name="Sombolestani A."/>
        </authorList>
    </citation>
    <scope>NUCLEOTIDE SEQUENCE [LARGE SCALE GENOMIC DNA]</scope>
    <source>
        <strain evidence="1 2">LMG 31431</strain>
    </source>
</reference>